<dbReference type="Pfam" id="PF00583">
    <property type="entry name" value="Acetyltransf_1"/>
    <property type="match status" value="1"/>
</dbReference>
<dbReference type="CDD" id="cd04301">
    <property type="entry name" value="NAT_SF"/>
    <property type="match status" value="1"/>
</dbReference>
<evidence type="ECO:0000259" key="1">
    <source>
        <dbReference type="PROSITE" id="PS51186"/>
    </source>
</evidence>
<dbReference type="AlphaFoldDB" id="A0A2U8VP71"/>
<dbReference type="RefSeq" id="WP_109950534.1">
    <property type="nucleotide sequence ID" value="NZ_CP029551.1"/>
</dbReference>
<dbReference type="Proteomes" id="UP000246058">
    <property type="component" value="Chromosome"/>
</dbReference>
<gene>
    <name evidence="2" type="ORF">DK427_06455</name>
</gene>
<dbReference type="InterPro" id="IPR000182">
    <property type="entry name" value="GNAT_dom"/>
</dbReference>
<dbReference type="InterPro" id="IPR052742">
    <property type="entry name" value="Mito_N-acetyltransferase"/>
</dbReference>
<sequence length="160" mass="17491">MLIRPARPEDADALWSILEPVIRAGDTYTLDADMDRAAGLAYWLAPDKVTFVAEAEGAVLGTAYIRPNQAGGGRHVCNFGFMTAASATGRGVARRMCEHALDHARACGYRAVQFNFVVSTNVRAVRLWESLGFDTVGRLPQAFRHPTAGYVDALVMYRTL</sequence>
<accession>A0A2U8VP71</accession>
<evidence type="ECO:0000313" key="2">
    <source>
        <dbReference type="EMBL" id="AWN35413.1"/>
    </source>
</evidence>
<dbReference type="KEGG" id="meti:DK427_06455"/>
<dbReference type="PROSITE" id="PS51186">
    <property type="entry name" value="GNAT"/>
    <property type="match status" value="1"/>
</dbReference>
<dbReference type="InterPro" id="IPR016181">
    <property type="entry name" value="Acyl_CoA_acyltransferase"/>
</dbReference>
<name>A0A2U8VP71_9HYPH</name>
<dbReference type="PANTHER" id="PTHR43138:SF1">
    <property type="entry name" value="N-ACETYLTRANSFERASE ACA1"/>
    <property type="match status" value="1"/>
</dbReference>
<dbReference type="PANTHER" id="PTHR43138">
    <property type="entry name" value="ACETYLTRANSFERASE, GNAT FAMILY"/>
    <property type="match status" value="1"/>
</dbReference>
<dbReference type="SUPFAM" id="SSF55729">
    <property type="entry name" value="Acyl-CoA N-acyltransferases (Nat)"/>
    <property type="match status" value="1"/>
</dbReference>
<organism evidence="2 3">
    <name type="scientific">Methylobacterium radiodurans</name>
    <dbReference type="NCBI Taxonomy" id="2202828"/>
    <lineage>
        <taxon>Bacteria</taxon>
        <taxon>Pseudomonadati</taxon>
        <taxon>Pseudomonadota</taxon>
        <taxon>Alphaproteobacteria</taxon>
        <taxon>Hyphomicrobiales</taxon>
        <taxon>Methylobacteriaceae</taxon>
        <taxon>Methylobacterium</taxon>
    </lineage>
</organism>
<dbReference type="GO" id="GO:0016747">
    <property type="term" value="F:acyltransferase activity, transferring groups other than amino-acyl groups"/>
    <property type="evidence" value="ECO:0007669"/>
    <property type="project" value="InterPro"/>
</dbReference>
<dbReference type="OrthoDB" id="9788300at2"/>
<protein>
    <submittedName>
        <fullName evidence="2">GNAT family N-acetyltransferase</fullName>
    </submittedName>
</protein>
<reference evidence="2 3" key="1">
    <citation type="submission" date="2018-05" db="EMBL/GenBank/DDBJ databases">
        <title>Complete Genome Sequence of Methylobacterium sp. 17Sr1-43.</title>
        <authorList>
            <person name="Srinivasan S."/>
        </authorList>
    </citation>
    <scope>NUCLEOTIDE SEQUENCE [LARGE SCALE GENOMIC DNA]</scope>
    <source>
        <strain evidence="2 3">17Sr1-43</strain>
    </source>
</reference>
<dbReference type="EMBL" id="CP029551">
    <property type="protein sequence ID" value="AWN35413.1"/>
    <property type="molecule type" value="Genomic_DNA"/>
</dbReference>
<keyword evidence="3" id="KW-1185">Reference proteome</keyword>
<feature type="domain" description="N-acetyltransferase" evidence="1">
    <location>
        <begin position="1"/>
        <end position="160"/>
    </location>
</feature>
<dbReference type="Gene3D" id="3.40.630.30">
    <property type="match status" value="1"/>
</dbReference>
<proteinExistence type="predicted"/>
<keyword evidence="2" id="KW-0808">Transferase</keyword>
<evidence type="ECO:0000313" key="3">
    <source>
        <dbReference type="Proteomes" id="UP000246058"/>
    </source>
</evidence>